<dbReference type="AlphaFoldDB" id="A0A1W1YFC3"/>
<evidence type="ECO:0000313" key="1">
    <source>
        <dbReference type="EMBL" id="SMC34836.1"/>
    </source>
</evidence>
<name>A0A1W1YFC3_9FIRM</name>
<reference evidence="1 2" key="1">
    <citation type="submission" date="2017-04" db="EMBL/GenBank/DDBJ databases">
        <authorList>
            <person name="Afonso C.L."/>
            <person name="Miller P.J."/>
            <person name="Scott M.A."/>
            <person name="Spackman E."/>
            <person name="Goraichik I."/>
            <person name="Dimitrov K.M."/>
            <person name="Suarez D.L."/>
            <person name="Swayne D.E."/>
        </authorList>
    </citation>
    <scope>NUCLEOTIDE SEQUENCE [LARGE SCALE GENOMIC DNA]</scope>
    <source>
        <strain evidence="1 2">DSM 5090</strain>
    </source>
</reference>
<dbReference type="EMBL" id="FWXI01000001">
    <property type="protein sequence ID" value="SMC34836.1"/>
    <property type="molecule type" value="Genomic_DNA"/>
</dbReference>
<proteinExistence type="predicted"/>
<keyword evidence="2" id="KW-1185">Reference proteome</keyword>
<gene>
    <name evidence="1" type="ORF">SAMN04488500_101289</name>
</gene>
<dbReference type="STRING" id="112901.SAMN04488500_101289"/>
<dbReference type="Proteomes" id="UP000192738">
    <property type="component" value="Unassembled WGS sequence"/>
</dbReference>
<organism evidence="1 2">
    <name type="scientific">Sporomusa malonica</name>
    <dbReference type="NCBI Taxonomy" id="112901"/>
    <lineage>
        <taxon>Bacteria</taxon>
        <taxon>Bacillati</taxon>
        <taxon>Bacillota</taxon>
        <taxon>Negativicutes</taxon>
        <taxon>Selenomonadales</taxon>
        <taxon>Sporomusaceae</taxon>
        <taxon>Sporomusa</taxon>
    </lineage>
</organism>
<evidence type="ECO:0000313" key="2">
    <source>
        <dbReference type="Proteomes" id="UP000192738"/>
    </source>
</evidence>
<protein>
    <submittedName>
        <fullName evidence="1">Uncharacterized protein</fullName>
    </submittedName>
</protein>
<sequence>MGKVFVSFDESEQLLLKSIYYDEDPDEALEFVLKHIIPKVKKDMSCLANTLSAQKG</sequence>
<accession>A0A1W1YFC3</accession>
<dbReference type="RefSeq" id="WP_176215338.1">
    <property type="nucleotide sequence ID" value="NZ_CP155572.1"/>
</dbReference>